<dbReference type="GO" id="GO:0008237">
    <property type="term" value="F:metallopeptidase activity"/>
    <property type="evidence" value="ECO:0007669"/>
    <property type="project" value="UniProtKB-KW"/>
</dbReference>
<evidence type="ECO:0000256" key="1">
    <source>
        <dbReference type="ARBA" id="ARBA00022670"/>
    </source>
</evidence>
<keyword evidence="8" id="KW-1185">Reference proteome</keyword>
<dbReference type="PANTHER" id="PTHR30471:SF3">
    <property type="entry name" value="UPF0758 PROTEIN YEES-RELATED"/>
    <property type="match status" value="1"/>
</dbReference>
<feature type="domain" description="MPN" evidence="6">
    <location>
        <begin position="24"/>
        <end position="149"/>
    </location>
</feature>
<keyword evidence="3" id="KW-0378">Hydrolase</keyword>
<dbReference type="GO" id="GO:0046872">
    <property type="term" value="F:metal ion binding"/>
    <property type="evidence" value="ECO:0007669"/>
    <property type="project" value="UniProtKB-KW"/>
</dbReference>
<dbReference type="Pfam" id="PF04002">
    <property type="entry name" value="RadC"/>
    <property type="match status" value="1"/>
</dbReference>
<keyword evidence="1" id="KW-0645">Protease</keyword>
<evidence type="ECO:0000313" key="8">
    <source>
        <dbReference type="Proteomes" id="UP000219559"/>
    </source>
</evidence>
<protein>
    <submittedName>
        <fullName evidence="7">DNA repair protein</fullName>
    </submittedName>
</protein>
<evidence type="ECO:0000256" key="2">
    <source>
        <dbReference type="ARBA" id="ARBA00022723"/>
    </source>
</evidence>
<dbReference type="PROSITE" id="PS50249">
    <property type="entry name" value="MPN"/>
    <property type="match status" value="1"/>
</dbReference>
<organism evidence="7 8">
    <name type="scientific">Sediminicola luteus</name>
    <dbReference type="NCBI Taxonomy" id="319238"/>
    <lineage>
        <taxon>Bacteria</taxon>
        <taxon>Pseudomonadati</taxon>
        <taxon>Bacteroidota</taxon>
        <taxon>Flavobacteriia</taxon>
        <taxon>Flavobacteriales</taxon>
        <taxon>Flavobacteriaceae</taxon>
        <taxon>Sediminicola</taxon>
    </lineage>
</organism>
<accession>A0A2A4G3J2</accession>
<dbReference type="Gene3D" id="3.40.140.10">
    <property type="entry name" value="Cytidine Deaminase, domain 2"/>
    <property type="match status" value="1"/>
</dbReference>
<dbReference type="InterPro" id="IPR001405">
    <property type="entry name" value="UPF0758"/>
</dbReference>
<keyword evidence="2" id="KW-0479">Metal-binding</keyword>
<keyword evidence="5" id="KW-0482">Metalloprotease</keyword>
<sequence length="150" mass="16604">MENRINEIKVSYYGGDHIKKAPKIKLSADAAEILFFQWDKGVLGLQETFKVLLLDRSNRVKGQYELSKGGIHGTLVDIRILMAVALKSLSVGLILAHNHPSGNLSPSSADRETTSKIIKAASYFDIKILDHLILAPNGDYYSFADQGILY</sequence>
<dbReference type="GO" id="GO:0006508">
    <property type="term" value="P:proteolysis"/>
    <property type="evidence" value="ECO:0007669"/>
    <property type="project" value="UniProtKB-KW"/>
</dbReference>
<dbReference type="CDD" id="cd08071">
    <property type="entry name" value="MPN_DUF2466"/>
    <property type="match status" value="1"/>
</dbReference>
<evidence type="ECO:0000259" key="6">
    <source>
        <dbReference type="PROSITE" id="PS50249"/>
    </source>
</evidence>
<dbReference type="OrthoDB" id="9804482at2"/>
<evidence type="ECO:0000256" key="5">
    <source>
        <dbReference type="ARBA" id="ARBA00023049"/>
    </source>
</evidence>
<dbReference type="InterPro" id="IPR025657">
    <property type="entry name" value="RadC_JAB"/>
</dbReference>
<dbReference type="RefSeq" id="WP_097441111.1">
    <property type="nucleotide sequence ID" value="NZ_KZ300477.1"/>
</dbReference>
<dbReference type="Proteomes" id="UP000219559">
    <property type="component" value="Unassembled WGS sequence"/>
</dbReference>
<dbReference type="PROSITE" id="PS01302">
    <property type="entry name" value="UPF0758"/>
    <property type="match status" value="1"/>
</dbReference>
<gene>
    <name evidence="7" type="ORF">B7P33_17145</name>
</gene>
<comment type="caution">
    <text evidence="7">The sequence shown here is derived from an EMBL/GenBank/DDBJ whole genome shotgun (WGS) entry which is preliminary data.</text>
</comment>
<dbReference type="PANTHER" id="PTHR30471">
    <property type="entry name" value="DNA REPAIR PROTEIN RADC"/>
    <property type="match status" value="1"/>
</dbReference>
<dbReference type="InterPro" id="IPR037518">
    <property type="entry name" value="MPN"/>
</dbReference>
<keyword evidence="4" id="KW-0862">Zinc</keyword>
<dbReference type="EMBL" id="NBWU01000007">
    <property type="protein sequence ID" value="PCE63001.1"/>
    <property type="molecule type" value="Genomic_DNA"/>
</dbReference>
<proteinExistence type="predicted"/>
<evidence type="ECO:0000313" key="7">
    <source>
        <dbReference type="EMBL" id="PCE63001.1"/>
    </source>
</evidence>
<dbReference type="AlphaFoldDB" id="A0A2A4G3J2"/>
<reference evidence="7 8" key="1">
    <citation type="submission" date="2017-04" db="EMBL/GenBank/DDBJ databases">
        <title>A new member of the family Flavobacteriaceae isolated from ascidians.</title>
        <authorList>
            <person name="Chen L."/>
        </authorList>
    </citation>
    <scope>NUCLEOTIDE SEQUENCE [LARGE SCALE GENOMIC DNA]</scope>
    <source>
        <strain evidence="7 8">HQA918</strain>
    </source>
</reference>
<name>A0A2A4G3J2_9FLAO</name>
<evidence type="ECO:0000256" key="3">
    <source>
        <dbReference type="ARBA" id="ARBA00022801"/>
    </source>
</evidence>
<evidence type="ECO:0000256" key="4">
    <source>
        <dbReference type="ARBA" id="ARBA00022833"/>
    </source>
</evidence>
<dbReference type="InterPro" id="IPR020891">
    <property type="entry name" value="UPF0758_CS"/>
</dbReference>